<feature type="transmembrane region" description="Helical" evidence="8">
    <location>
        <begin position="175"/>
        <end position="195"/>
    </location>
</feature>
<dbReference type="InterPro" id="IPR006153">
    <property type="entry name" value="Cation/H_exchanger_TM"/>
</dbReference>
<evidence type="ECO:0000313" key="10">
    <source>
        <dbReference type="EMBL" id="TCD68348.1"/>
    </source>
</evidence>
<dbReference type="STRING" id="92696.A0A4R0RWI3"/>
<feature type="transmembrane region" description="Helical" evidence="8">
    <location>
        <begin position="207"/>
        <end position="231"/>
    </location>
</feature>
<evidence type="ECO:0000256" key="6">
    <source>
        <dbReference type="ARBA" id="ARBA00023136"/>
    </source>
</evidence>
<name>A0A4R0RWI3_9APHY</name>
<evidence type="ECO:0000256" key="1">
    <source>
        <dbReference type="ARBA" id="ARBA00004141"/>
    </source>
</evidence>
<feature type="transmembrane region" description="Helical" evidence="8">
    <location>
        <begin position="106"/>
        <end position="127"/>
    </location>
</feature>
<feature type="transmembrane region" description="Helical" evidence="8">
    <location>
        <begin position="237"/>
        <end position="261"/>
    </location>
</feature>
<evidence type="ECO:0000313" key="11">
    <source>
        <dbReference type="Proteomes" id="UP000292702"/>
    </source>
</evidence>
<feature type="transmembrane region" description="Helical" evidence="8">
    <location>
        <begin position="139"/>
        <end position="163"/>
    </location>
</feature>
<comment type="subcellular location">
    <subcellularLocation>
        <location evidence="1">Membrane</location>
        <topology evidence="1">Multi-pass membrane protein</topology>
    </subcellularLocation>
</comment>
<feature type="domain" description="Cation/H+ exchanger transmembrane" evidence="9">
    <location>
        <begin position="58"/>
        <end position="437"/>
    </location>
</feature>
<feature type="transmembrane region" description="Helical" evidence="8">
    <location>
        <begin position="357"/>
        <end position="379"/>
    </location>
</feature>
<feature type="transmembrane region" description="Helical" evidence="8">
    <location>
        <begin position="326"/>
        <end position="345"/>
    </location>
</feature>
<evidence type="ECO:0000256" key="5">
    <source>
        <dbReference type="ARBA" id="ARBA00023065"/>
    </source>
</evidence>
<dbReference type="GO" id="GO:1902600">
    <property type="term" value="P:proton transmembrane transport"/>
    <property type="evidence" value="ECO:0007669"/>
    <property type="project" value="InterPro"/>
</dbReference>
<dbReference type="OrthoDB" id="2687058at2759"/>
<protein>
    <submittedName>
        <fullName evidence="10">K(+)/H(+) antiporter</fullName>
    </submittedName>
</protein>
<gene>
    <name evidence="10" type="primary">KHA1_2</name>
    <name evidence="10" type="ORF">EIP91_010986</name>
</gene>
<reference evidence="10 11" key="1">
    <citation type="submission" date="2018-11" db="EMBL/GenBank/DDBJ databases">
        <title>Genome assembly of Steccherinum ochraceum LE-BIN_3174, the white-rot fungus of the Steccherinaceae family (The Residual Polyporoid clade, Polyporales, Basidiomycota).</title>
        <authorList>
            <person name="Fedorova T.V."/>
            <person name="Glazunova O.A."/>
            <person name="Landesman E.O."/>
            <person name="Moiseenko K.V."/>
            <person name="Psurtseva N.V."/>
            <person name="Savinova O.S."/>
            <person name="Shakhova N.V."/>
            <person name="Tyazhelova T.V."/>
            <person name="Vasina D.V."/>
        </authorList>
    </citation>
    <scope>NUCLEOTIDE SEQUENCE [LARGE SCALE GENOMIC DNA]</scope>
    <source>
        <strain evidence="10 11">LE-BIN_3174</strain>
    </source>
</reference>
<dbReference type="PANTHER" id="PTHR32468">
    <property type="entry name" value="CATION/H + ANTIPORTER"/>
    <property type="match status" value="1"/>
</dbReference>
<proteinExistence type="predicted"/>
<dbReference type="GO" id="GO:0016020">
    <property type="term" value="C:membrane"/>
    <property type="evidence" value="ECO:0007669"/>
    <property type="project" value="UniProtKB-SubCell"/>
</dbReference>
<keyword evidence="11" id="KW-1185">Reference proteome</keyword>
<evidence type="ECO:0000259" key="9">
    <source>
        <dbReference type="Pfam" id="PF00999"/>
    </source>
</evidence>
<comment type="caution">
    <text evidence="10">The sequence shown here is derived from an EMBL/GenBank/DDBJ whole genome shotgun (WGS) entry which is preliminary data.</text>
</comment>
<feature type="transmembrane region" description="Helical" evidence="8">
    <location>
        <begin position="423"/>
        <end position="443"/>
    </location>
</feature>
<feature type="compositionally biased region" description="Low complexity" evidence="7">
    <location>
        <begin position="523"/>
        <end position="534"/>
    </location>
</feature>
<feature type="region of interest" description="Disordered" evidence="7">
    <location>
        <begin position="507"/>
        <end position="548"/>
    </location>
</feature>
<keyword evidence="2" id="KW-0813">Transport</keyword>
<dbReference type="GO" id="GO:0015297">
    <property type="term" value="F:antiporter activity"/>
    <property type="evidence" value="ECO:0007669"/>
    <property type="project" value="InterPro"/>
</dbReference>
<dbReference type="InterPro" id="IPR038770">
    <property type="entry name" value="Na+/solute_symporter_sf"/>
</dbReference>
<organism evidence="10 11">
    <name type="scientific">Steccherinum ochraceum</name>
    <dbReference type="NCBI Taxonomy" id="92696"/>
    <lineage>
        <taxon>Eukaryota</taxon>
        <taxon>Fungi</taxon>
        <taxon>Dikarya</taxon>
        <taxon>Basidiomycota</taxon>
        <taxon>Agaricomycotina</taxon>
        <taxon>Agaricomycetes</taxon>
        <taxon>Polyporales</taxon>
        <taxon>Steccherinaceae</taxon>
        <taxon>Steccherinum</taxon>
    </lineage>
</organism>
<feature type="transmembrane region" description="Helical" evidence="8">
    <location>
        <begin position="297"/>
        <end position="314"/>
    </location>
</feature>
<accession>A0A4R0RWI3</accession>
<dbReference type="InterPro" id="IPR050794">
    <property type="entry name" value="CPA2_transporter"/>
</dbReference>
<feature type="transmembrane region" description="Helical" evidence="8">
    <location>
        <begin position="45"/>
        <end position="66"/>
    </location>
</feature>
<dbReference type="AlphaFoldDB" id="A0A4R0RWI3"/>
<feature type="transmembrane region" description="Helical" evidence="8">
    <location>
        <begin position="273"/>
        <end position="291"/>
    </location>
</feature>
<keyword evidence="6 8" id="KW-0472">Membrane</keyword>
<evidence type="ECO:0000256" key="7">
    <source>
        <dbReference type="SAM" id="MobiDB-lite"/>
    </source>
</evidence>
<keyword evidence="3 8" id="KW-0812">Transmembrane</keyword>
<evidence type="ECO:0000256" key="2">
    <source>
        <dbReference type="ARBA" id="ARBA00022448"/>
    </source>
</evidence>
<dbReference type="Proteomes" id="UP000292702">
    <property type="component" value="Unassembled WGS sequence"/>
</dbReference>
<feature type="region of interest" description="Disordered" evidence="7">
    <location>
        <begin position="459"/>
        <end position="480"/>
    </location>
</feature>
<dbReference type="EMBL" id="RWJN01000069">
    <property type="protein sequence ID" value="TCD68348.1"/>
    <property type="molecule type" value="Genomic_DNA"/>
</dbReference>
<dbReference type="Gene3D" id="1.20.1530.20">
    <property type="match status" value="1"/>
</dbReference>
<dbReference type="Pfam" id="PF00999">
    <property type="entry name" value="Na_H_Exchanger"/>
    <property type="match status" value="1"/>
</dbReference>
<keyword evidence="5" id="KW-0406">Ion transport</keyword>
<dbReference type="PANTHER" id="PTHR32468:SF0">
    <property type="entry name" value="K(+)_H(+) ANTIPORTER 1"/>
    <property type="match status" value="1"/>
</dbReference>
<evidence type="ECO:0000256" key="8">
    <source>
        <dbReference type="SAM" id="Phobius"/>
    </source>
</evidence>
<evidence type="ECO:0000256" key="4">
    <source>
        <dbReference type="ARBA" id="ARBA00022989"/>
    </source>
</evidence>
<keyword evidence="4 8" id="KW-1133">Transmembrane helix</keyword>
<sequence>MPEFSDTVLKLAKSPRISLWSRAAAEQGGLLSGQDPSDFNTADPLRLWIIQLGVIVLMTQVLSLGLRRIRQPRVIAEVLGGILLGPTAFGRIPGFTQHIFPEDSRPYLSLVANIGLCLFLFLVGLEIDASVIKRNARLSATVALAGMTIPFGFGAALAVPLYHNFIDPSVKFTNFMLFTGVAYSITAFPVLCRILTELKLLDTTVGIVVLSAGVGNDIVGWTLLALSVALVNAGSGLMALWVLLTCVGWTLFLLFPVKYILAWMARRTGSTENGPSIFFMTVTMLILFGSAFMTDVIGVHAIFGAFLAGIIVPRDGGLAIHLTEKLEDIVSIVFLPLYFTISGLSTDLGLLNNGITWGFTVAICVLAYSGKFGGCTLAARFAGFSWREASTIGSLMSCKGLVELIVLNVGLSAGILSPRVFSMFVLEALLLTFMTTPAVVLLYPPELRKRVTATGASFNHVDDGTREATPTRAGFNRHGHGDDLDKKDRFLVVLDKIEHLPGMMSLTQLIQPPPPYQEEDPHPNSSSSGGSSRGSQKRAATPGSQQAAFEQDISIDALRLIEINDRTSGVMKYSSFSTDVLLQTDPLLTIFRTFVELNGSGGGMASEARMVPYDDLAACVKETAADKESQMVLIPWVPPTYRHAHAEHVGDGGEPTTPRHATTNPFESIFKTGGSSTAKPSSALHSQFVRNVFAQCPADVILYVDQDQTASGSTSLTKGFSAGRHHLFLPFFGGPDDRLALEFVVQLCMMNPKVSATVLRLVKSELESDLGPLNSSEKEAEGDRNERLNALTATSATQAMFPDTFYGHQSTQTRLQSETADNILWGRYASPPVAHPALSNVSFDTTHTPLPLHTLIDHVSSTAAALRPLGHRAGGRASSSKARFLVICGRSRRLAVENHHAELKQVMEEHGNTDVGGEVRKTVGDVAASIVLSECNANVAVVQAAHVALD</sequence>
<evidence type="ECO:0000256" key="3">
    <source>
        <dbReference type="ARBA" id="ARBA00022692"/>
    </source>
</evidence>
<feature type="transmembrane region" description="Helical" evidence="8">
    <location>
        <begin position="78"/>
        <end position="100"/>
    </location>
</feature>